<dbReference type="AlphaFoldDB" id="A0A816LEI5"/>
<proteinExistence type="predicted"/>
<sequence>PAGKNYQSQPIVKTAICFNKRKRDTLSQQLSSTIINQTIPKTTSSISIGESSSKKNEEYIRNND</sequence>
<gene>
    <name evidence="2" type="ORF">MBJ925_LOCUS4125</name>
    <name evidence="3" type="ORF">SMN809_LOCUS86572</name>
</gene>
<name>A0A816LEI5_9BILA</name>
<evidence type="ECO:0000313" key="4">
    <source>
        <dbReference type="Proteomes" id="UP000663824"/>
    </source>
</evidence>
<dbReference type="Proteomes" id="UP000676336">
    <property type="component" value="Unassembled WGS sequence"/>
</dbReference>
<evidence type="ECO:0000313" key="3">
    <source>
        <dbReference type="EMBL" id="CAF5229652.1"/>
    </source>
</evidence>
<dbReference type="Proteomes" id="UP000663824">
    <property type="component" value="Unassembled WGS sequence"/>
</dbReference>
<feature type="compositionally biased region" description="Low complexity" evidence="1">
    <location>
        <begin position="41"/>
        <end position="51"/>
    </location>
</feature>
<dbReference type="EMBL" id="CAJOBI010371643">
    <property type="protein sequence ID" value="CAF5229652.1"/>
    <property type="molecule type" value="Genomic_DNA"/>
</dbReference>
<comment type="caution">
    <text evidence="2">The sequence shown here is derived from an EMBL/GenBank/DDBJ whole genome shotgun (WGS) entry which is preliminary data.</text>
</comment>
<feature type="compositionally biased region" description="Basic and acidic residues" evidence="1">
    <location>
        <begin position="52"/>
        <end position="64"/>
    </location>
</feature>
<feature type="non-terminal residue" evidence="2">
    <location>
        <position position="1"/>
    </location>
</feature>
<evidence type="ECO:0000256" key="1">
    <source>
        <dbReference type="SAM" id="MobiDB-lite"/>
    </source>
</evidence>
<evidence type="ECO:0000313" key="2">
    <source>
        <dbReference type="EMBL" id="CAF1930183.1"/>
    </source>
</evidence>
<protein>
    <submittedName>
        <fullName evidence="2">Uncharacterized protein</fullName>
    </submittedName>
</protein>
<feature type="region of interest" description="Disordered" evidence="1">
    <location>
        <begin position="41"/>
        <end position="64"/>
    </location>
</feature>
<reference evidence="2" key="1">
    <citation type="submission" date="2021-02" db="EMBL/GenBank/DDBJ databases">
        <authorList>
            <person name="Nowell W R."/>
        </authorList>
    </citation>
    <scope>NUCLEOTIDE SEQUENCE</scope>
</reference>
<accession>A0A816LEI5</accession>
<dbReference type="EMBL" id="CAJNRE010000660">
    <property type="protein sequence ID" value="CAF1930183.1"/>
    <property type="molecule type" value="Genomic_DNA"/>
</dbReference>
<organism evidence="2 4">
    <name type="scientific">Rotaria magnacalcarata</name>
    <dbReference type="NCBI Taxonomy" id="392030"/>
    <lineage>
        <taxon>Eukaryota</taxon>
        <taxon>Metazoa</taxon>
        <taxon>Spiralia</taxon>
        <taxon>Gnathifera</taxon>
        <taxon>Rotifera</taxon>
        <taxon>Eurotatoria</taxon>
        <taxon>Bdelloidea</taxon>
        <taxon>Philodinida</taxon>
        <taxon>Philodinidae</taxon>
        <taxon>Rotaria</taxon>
    </lineage>
</organism>